<comment type="caution">
    <text evidence="2">The sequence shown here is derived from an EMBL/GenBank/DDBJ whole genome shotgun (WGS) entry which is preliminary data.</text>
</comment>
<name>A0AAD9AUW5_9PEZI</name>
<keyword evidence="3" id="KW-1185">Reference proteome</keyword>
<dbReference type="Proteomes" id="UP001243330">
    <property type="component" value="Unassembled WGS sequence"/>
</dbReference>
<organism evidence="2 3">
    <name type="scientific">Colletotrichum chrysophilum</name>
    <dbReference type="NCBI Taxonomy" id="1836956"/>
    <lineage>
        <taxon>Eukaryota</taxon>
        <taxon>Fungi</taxon>
        <taxon>Dikarya</taxon>
        <taxon>Ascomycota</taxon>
        <taxon>Pezizomycotina</taxon>
        <taxon>Sordariomycetes</taxon>
        <taxon>Hypocreomycetidae</taxon>
        <taxon>Glomerellales</taxon>
        <taxon>Glomerellaceae</taxon>
        <taxon>Colletotrichum</taxon>
        <taxon>Colletotrichum gloeosporioides species complex</taxon>
    </lineage>
</organism>
<feature type="region of interest" description="Disordered" evidence="1">
    <location>
        <begin position="92"/>
        <end position="111"/>
    </location>
</feature>
<evidence type="ECO:0000313" key="2">
    <source>
        <dbReference type="EMBL" id="KAK1854488.1"/>
    </source>
</evidence>
<dbReference type="AlphaFoldDB" id="A0AAD9AUW5"/>
<sequence>MAGYPLRLPGTPTLSQRRFLLLVFPLISWVSYIPYRPVSTTARFREPGCNIAYNTLLASCLRFPFSFIISPGLHCHSTPDAVQVWGRKSKRVSSGGNRLFNPSSSPLRGLD</sequence>
<gene>
    <name evidence="2" type="ORF">CCHR01_02883</name>
</gene>
<evidence type="ECO:0000256" key="1">
    <source>
        <dbReference type="SAM" id="MobiDB-lite"/>
    </source>
</evidence>
<evidence type="ECO:0000313" key="3">
    <source>
        <dbReference type="Proteomes" id="UP001243330"/>
    </source>
</evidence>
<accession>A0AAD9AUW5</accession>
<protein>
    <submittedName>
        <fullName evidence="2">Uncharacterized protein</fullName>
    </submittedName>
</protein>
<dbReference type="EMBL" id="JAQOWY010000036">
    <property type="protein sequence ID" value="KAK1854488.1"/>
    <property type="molecule type" value="Genomic_DNA"/>
</dbReference>
<reference evidence="2" key="1">
    <citation type="submission" date="2023-01" db="EMBL/GenBank/DDBJ databases">
        <title>Colletotrichum chrysophilum M932 genome sequence.</title>
        <authorList>
            <person name="Baroncelli R."/>
        </authorList>
    </citation>
    <scope>NUCLEOTIDE SEQUENCE</scope>
    <source>
        <strain evidence="2">M932</strain>
    </source>
</reference>
<proteinExistence type="predicted"/>